<dbReference type="Proteomes" id="UP000784880">
    <property type="component" value="Unassembled WGS sequence"/>
</dbReference>
<evidence type="ECO:0000313" key="2">
    <source>
        <dbReference type="EMBL" id="MBU9712699.1"/>
    </source>
</evidence>
<keyword evidence="3" id="KW-1185">Reference proteome</keyword>
<dbReference type="EMBL" id="JAHQCS010000107">
    <property type="protein sequence ID" value="MBU9712699.1"/>
    <property type="molecule type" value="Genomic_DNA"/>
</dbReference>
<keyword evidence="1" id="KW-0472">Membrane</keyword>
<name>A0ABS6JG85_9BACI</name>
<accession>A0ABS6JG85</accession>
<keyword evidence="1" id="KW-0812">Transmembrane</keyword>
<keyword evidence="1" id="KW-1133">Transmembrane helix</keyword>
<comment type="caution">
    <text evidence="2">The sequence shown here is derived from an EMBL/GenBank/DDBJ whole genome shotgun (WGS) entry which is preliminary data.</text>
</comment>
<evidence type="ECO:0000313" key="3">
    <source>
        <dbReference type="Proteomes" id="UP000784880"/>
    </source>
</evidence>
<reference evidence="2 3" key="1">
    <citation type="submission" date="2021-06" db="EMBL/GenBank/DDBJ databases">
        <title>Bacillus sp. RD4P76, an endophyte from a halophyte.</title>
        <authorList>
            <person name="Sun J.-Q."/>
        </authorList>
    </citation>
    <scope>NUCLEOTIDE SEQUENCE [LARGE SCALE GENOMIC DNA]</scope>
    <source>
        <strain evidence="2 3">CGMCC 1.15917</strain>
    </source>
</reference>
<evidence type="ECO:0000256" key="1">
    <source>
        <dbReference type="SAM" id="Phobius"/>
    </source>
</evidence>
<feature type="transmembrane region" description="Helical" evidence="1">
    <location>
        <begin position="20"/>
        <end position="42"/>
    </location>
</feature>
<gene>
    <name evidence="2" type="ORF">KS419_13190</name>
</gene>
<organism evidence="2 3">
    <name type="scientific">Evansella tamaricis</name>
    <dbReference type="NCBI Taxonomy" id="2069301"/>
    <lineage>
        <taxon>Bacteria</taxon>
        <taxon>Bacillati</taxon>
        <taxon>Bacillota</taxon>
        <taxon>Bacilli</taxon>
        <taxon>Bacillales</taxon>
        <taxon>Bacillaceae</taxon>
        <taxon>Evansella</taxon>
    </lineage>
</organism>
<dbReference type="RefSeq" id="WP_217066874.1">
    <property type="nucleotide sequence ID" value="NZ_JAHQCS010000107.1"/>
</dbReference>
<protein>
    <submittedName>
        <fullName evidence="2">Uncharacterized protein</fullName>
    </submittedName>
</protein>
<sequence>MKFLIRTLVPIATGFTLYLIYPSWPLSILTSLIVGVVMYVYVKMKDHRAIMEDEINEK</sequence>
<proteinExistence type="predicted"/>